<reference evidence="5 6" key="1">
    <citation type="submission" date="2016-10" db="EMBL/GenBank/DDBJ databases">
        <title>The Draft Genome Sequence of the Potato Rhizosphere Bacteria Ochrobactrum sp. IPA7.2.</title>
        <authorList>
            <person name="Gogoleva N.E."/>
            <person name="Khlopko Y.A."/>
            <person name="Burygin G.L."/>
            <person name="Plotnikov A.O."/>
        </authorList>
    </citation>
    <scope>NUCLEOTIDE SEQUENCE [LARGE SCALE GENOMIC DNA]</scope>
    <source>
        <strain evidence="5 6">IPA7.2</strain>
    </source>
</reference>
<dbReference type="PANTHER" id="PTHR34384:SF5">
    <property type="entry name" value="L-2,3-DIAMINOPROPANOATE--CITRATE LIGASE"/>
    <property type="match status" value="1"/>
</dbReference>
<dbReference type="GO" id="GO:0016881">
    <property type="term" value="F:acid-amino acid ligase activity"/>
    <property type="evidence" value="ECO:0007669"/>
    <property type="project" value="UniProtKB-ARBA"/>
</dbReference>
<keyword evidence="2" id="KW-0472">Membrane</keyword>
<protein>
    <submittedName>
        <fullName evidence="5">IucA/IucC family protein</fullName>
    </submittedName>
</protein>
<comment type="similarity">
    <text evidence="1">Belongs to the IucA/IucC family.</text>
</comment>
<name>A0A1J6HE01_9HYPH</name>
<feature type="domain" description="Aerobactin siderophore biosynthesis IucA/IucC-like C-terminal" evidence="4">
    <location>
        <begin position="405"/>
        <end position="557"/>
    </location>
</feature>
<evidence type="ECO:0000256" key="2">
    <source>
        <dbReference type="SAM" id="Phobius"/>
    </source>
</evidence>
<dbReference type="Gene3D" id="1.10.510.40">
    <property type="match status" value="1"/>
</dbReference>
<evidence type="ECO:0000259" key="3">
    <source>
        <dbReference type="Pfam" id="PF04183"/>
    </source>
</evidence>
<dbReference type="EMBL" id="MOEC01000045">
    <property type="protein sequence ID" value="OIS90627.1"/>
    <property type="molecule type" value="Genomic_DNA"/>
</dbReference>
<evidence type="ECO:0000313" key="6">
    <source>
        <dbReference type="Proteomes" id="UP000182985"/>
    </source>
</evidence>
<proteinExistence type="inferred from homology"/>
<feature type="domain" description="Aerobactin siderophore biosynthesis IucA/IucC N-terminal" evidence="3">
    <location>
        <begin position="144"/>
        <end position="374"/>
    </location>
</feature>
<dbReference type="InterPro" id="IPR007310">
    <property type="entry name" value="Aerobactin_biosyn_IucA/IucC_N"/>
</dbReference>
<feature type="transmembrane region" description="Helical" evidence="2">
    <location>
        <begin position="490"/>
        <end position="512"/>
    </location>
</feature>
<evidence type="ECO:0000313" key="5">
    <source>
        <dbReference type="EMBL" id="OIS90627.1"/>
    </source>
</evidence>
<dbReference type="Proteomes" id="UP000182985">
    <property type="component" value="Unassembled WGS sequence"/>
</dbReference>
<organism evidence="5 6">
    <name type="scientific">Brucella cytisi</name>
    <dbReference type="NCBI Taxonomy" id="407152"/>
    <lineage>
        <taxon>Bacteria</taxon>
        <taxon>Pseudomonadati</taxon>
        <taxon>Pseudomonadota</taxon>
        <taxon>Alphaproteobacteria</taxon>
        <taxon>Hyphomicrobiales</taxon>
        <taxon>Brucellaceae</taxon>
        <taxon>Brucella/Ochrobactrum group</taxon>
        <taxon>Brucella</taxon>
    </lineage>
</organism>
<dbReference type="PANTHER" id="PTHR34384">
    <property type="entry name" value="L-2,3-DIAMINOPROPANOATE--CITRATE LIGASE"/>
    <property type="match status" value="1"/>
</dbReference>
<dbReference type="Pfam" id="PF04183">
    <property type="entry name" value="IucA_IucC"/>
    <property type="match status" value="1"/>
</dbReference>
<dbReference type="InterPro" id="IPR037455">
    <property type="entry name" value="LucA/IucC-like"/>
</dbReference>
<keyword evidence="2" id="KW-1133">Transmembrane helix</keyword>
<gene>
    <name evidence="5" type="ORF">BLA27_25790</name>
</gene>
<dbReference type="AlphaFoldDB" id="A0A1J6HE01"/>
<dbReference type="Pfam" id="PF06276">
    <property type="entry name" value="FhuF"/>
    <property type="match status" value="1"/>
</dbReference>
<dbReference type="InterPro" id="IPR022770">
    <property type="entry name" value="IucA/IucC-like_C"/>
</dbReference>
<dbReference type="GO" id="GO:0019290">
    <property type="term" value="P:siderophore biosynthetic process"/>
    <property type="evidence" value="ECO:0007669"/>
    <property type="project" value="InterPro"/>
</dbReference>
<keyword evidence="2" id="KW-0812">Transmembrane</keyword>
<comment type="caution">
    <text evidence="5">The sequence shown here is derived from an EMBL/GenBank/DDBJ whole genome shotgun (WGS) entry which is preliminary data.</text>
</comment>
<keyword evidence="6" id="KW-1185">Reference proteome</keyword>
<evidence type="ECO:0000259" key="4">
    <source>
        <dbReference type="Pfam" id="PF06276"/>
    </source>
</evidence>
<accession>A0A1J6HE01</accession>
<evidence type="ECO:0000256" key="1">
    <source>
        <dbReference type="ARBA" id="ARBA00007832"/>
    </source>
</evidence>
<sequence length="584" mass="65227">MNRVINTNYLAVSESIFINSLKREWKNWEIVDGPPSPAGGKTKKYLLLKLAASDIEVRVPVTFWSLAGYHCFGAPMWKSNGDRLEPISLPELALLLLKENEIGGSVSPNAKLLFQQRVLDSTRSITDLLRETADERPFVEADPDFITAEKALRFGHAAHPFPRSRDEFTDEDNRRFGPEYGNAIALRWWAVEPELLAQGAADGFDVAEAIVSIASDSRLIEKAAGRPLIPLHPWQASRLSLRPDIQQLERQGKLIDLGSSGPDWRATSSLRAIYSRESDWMLKFSLSLRLTNSRRIVEPSECLRGINVHRLVTGTIGKVLKERFPDFHIMGEPGWISLRLPDGSIDNETIAVFRENPFRGEQQPHAAVLAALCERHPDGNGSHVADLIRRIAASEGAPETDVAKRWFERFLDVAIAPFMIAQGDYGLLFGAHQQNLVLGLQDGWPNALYFRDCQGTGYVRSFLPFLREHLPEAGAATDHVFGSDEAAQLIGYYLFINGVFALIAALGSARFIDENELFAALQRFLEQLHKQPVRDKTALDYLLYSPTLVAKGNFMISAGNVNENTDVTDPLASYIQFPNPLLTR</sequence>